<organism evidence="6 7">
    <name type="scientific">Clavelina lepadiformis</name>
    <name type="common">Light-bulb sea squirt</name>
    <name type="synonym">Ascidia lepadiformis</name>
    <dbReference type="NCBI Taxonomy" id="159417"/>
    <lineage>
        <taxon>Eukaryota</taxon>
        <taxon>Metazoa</taxon>
        <taxon>Chordata</taxon>
        <taxon>Tunicata</taxon>
        <taxon>Ascidiacea</taxon>
        <taxon>Aplousobranchia</taxon>
        <taxon>Clavelinidae</taxon>
        <taxon>Clavelina</taxon>
    </lineage>
</organism>
<name>A0ABP0GDV9_CLALP</name>
<keyword evidence="7" id="KW-1185">Reference proteome</keyword>
<evidence type="ECO:0000256" key="1">
    <source>
        <dbReference type="ARBA" id="ARBA00004123"/>
    </source>
</evidence>
<evidence type="ECO:0000256" key="3">
    <source>
        <dbReference type="ARBA" id="ARBA00015405"/>
    </source>
</evidence>
<proteinExistence type="inferred from homology"/>
<dbReference type="InterPro" id="IPR019140">
    <property type="entry name" value="MCM_complex-bd"/>
</dbReference>
<evidence type="ECO:0000313" key="7">
    <source>
        <dbReference type="Proteomes" id="UP001642483"/>
    </source>
</evidence>
<accession>A0ABP0GDV9</accession>
<evidence type="ECO:0000256" key="4">
    <source>
        <dbReference type="ARBA" id="ARBA00023242"/>
    </source>
</evidence>
<dbReference type="EMBL" id="CAWYQH010000108">
    <property type="protein sequence ID" value="CAK8689041.1"/>
    <property type="molecule type" value="Genomic_DNA"/>
</dbReference>
<evidence type="ECO:0000256" key="2">
    <source>
        <dbReference type="ARBA" id="ARBA00007925"/>
    </source>
</evidence>
<keyword evidence="4" id="KW-0539">Nucleus</keyword>
<dbReference type="PANTHER" id="PTHR13489:SF0">
    <property type="entry name" value="MINI-CHROMOSOME MAINTENANCE COMPLEX-BINDING PROTEIN"/>
    <property type="match status" value="1"/>
</dbReference>
<dbReference type="PANTHER" id="PTHR13489">
    <property type="entry name" value="MINI-CHROMOSOME MAINTENANCE COMPLEX-BINDING PROTEIN"/>
    <property type="match status" value="1"/>
</dbReference>
<protein>
    <recommendedName>
        <fullName evidence="3">Mini-chromosome maintenance complex-binding protein</fullName>
    </recommendedName>
</protein>
<comment type="similarity">
    <text evidence="2">Belongs to the MCMBP family.</text>
</comment>
<reference evidence="6 7" key="1">
    <citation type="submission" date="2024-02" db="EMBL/GenBank/DDBJ databases">
        <authorList>
            <person name="Daric V."/>
            <person name="Darras S."/>
        </authorList>
    </citation>
    <scope>NUCLEOTIDE SEQUENCE [LARGE SCALE GENOMIC DNA]</scope>
</reference>
<gene>
    <name evidence="6" type="ORF">CVLEPA_LOCUS21029</name>
</gene>
<comment type="caution">
    <text evidence="6">The sequence shown here is derived from an EMBL/GenBank/DDBJ whole genome shotgun (WGS) entry which is preliminary data.</text>
</comment>
<feature type="region of interest" description="Disordered" evidence="5">
    <location>
        <begin position="153"/>
        <end position="204"/>
    </location>
</feature>
<evidence type="ECO:0000313" key="6">
    <source>
        <dbReference type="EMBL" id="CAK8689041.1"/>
    </source>
</evidence>
<dbReference type="Proteomes" id="UP001642483">
    <property type="component" value="Unassembled WGS sequence"/>
</dbReference>
<comment type="subcellular location">
    <subcellularLocation>
        <location evidence="1">Nucleus</location>
    </subcellularLocation>
</comment>
<feature type="region of interest" description="Disordered" evidence="5">
    <location>
        <begin position="247"/>
        <end position="266"/>
    </location>
</feature>
<evidence type="ECO:0000256" key="5">
    <source>
        <dbReference type="SAM" id="MobiDB-lite"/>
    </source>
</evidence>
<sequence>MPCVENWTLNPLHAIHNLFENTREDQDWHRGVENYFADKLTSNLHMIPSLNEVSLHDIRSASLVRFRCMVQDTFEPEYFLETYQIVNKQNGHKTFGTSMYSDVIECPDGFEFVESLENKTGCRQVLYCVSVPAETSWVKEKFKPKQSACFQDASTSKNTKRPFEEDMEQDESATSERNTTKRPKASAHSGVNISRTPLKKNHPLPNEDGPVCIIKVYDENKDFKVNEIYEFIGVLSVDPALSATYDSSTGDGIDEDHMEEDRAHHPPPSLVPRLHCISMLKLNHINPLVSCDSSSALDISNMAVNLRHDLISFLKHATFGDELTAEYLLLHLAARVHNRTGTMAVGKLALNIANIPPGSRYPNLLSQLIEQLVTKAYYLPMSLENMNKLKFIPKKNYSSNRLDAGLLQLSDGTHLIVDETALKPGQLDTNGVKNVQALSALVKFQKIDYDFQFHPVTFYHDVSTLVLSEGKSMLPCDCQVCLKPEIPIPTDLESYFKQLVVPLDLMNKFRIYLTCARLADYELSDSMMKNIEDDFVAARRVDENKMSADDLHLRLVLARLCSTTSGQEKLAFDVWQRLERLENERKARIK</sequence>
<dbReference type="Pfam" id="PF09739">
    <property type="entry name" value="MCM_bind"/>
    <property type="match status" value="1"/>
</dbReference>